<comment type="caution">
    <text evidence="1">The sequence shown here is derived from an EMBL/GenBank/DDBJ whole genome shotgun (WGS) entry which is preliminary data.</text>
</comment>
<protein>
    <submittedName>
        <fullName evidence="1">Uncharacterized protein</fullName>
    </submittedName>
</protein>
<dbReference type="AlphaFoldDB" id="A0A645JA91"/>
<evidence type="ECO:0000313" key="1">
    <source>
        <dbReference type="EMBL" id="MPN60531.1"/>
    </source>
</evidence>
<gene>
    <name evidence="1" type="ORF">SDC9_208259</name>
</gene>
<dbReference type="EMBL" id="VSSQ01135913">
    <property type="protein sequence ID" value="MPN60531.1"/>
    <property type="molecule type" value="Genomic_DNA"/>
</dbReference>
<name>A0A645JA91_9ZZZZ</name>
<reference evidence="1" key="1">
    <citation type="submission" date="2019-08" db="EMBL/GenBank/DDBJ databases">
        <authorList>
            <person name="Kucharzyk K."/>
            <person name="Murdoch R.W."/>
            <person name="Higgins S."/>
            <person name="Loffler F."/>
        </authorList>
    </citation>
    <scope>NUCLEOTIDE SEQUENCE</scope>
</reference>
<accession>A0A645JA91</accession>
<sequence>MPAVKSYLTAGFLPVEYDEGMTERWEKLLRDFGYSNVEMVDEHGHTVKFLLND</sequence>
<organism evidence="1">
    <name type="scientific">bioreactor metagenome</name>
    <dbReference type="NCBI Taxonomy" id="1076179"/>
    <lineage>
        <taxon>unclassified sequences</taxon>
        <taxon>metagenomes</taxon>
        <taxon>ecological metagenomes</taxon>
    </lineage>
</organism>
<proteinExistence type="predicted"/>